<proteinExistence type="predicted"/>
<feature type="compositionally biased region" description="Polar residues" evidence="1">
    <location>
        <begin position="35"/>
        <end position="49"/>
    </location>
</feature>
<dbReference type="Proteomes" id="UP000294933">
    <property type="component" value="Unassembled WGS sequence"/>
</dbReference>
<name>A0A4Y7QKV3_9AGAM</name>
<feature type="compositionally biased region" description="Low complexity" evidence="1">
    <location>
        <begin position="136"/>
        <end position="172"/>
    </location>
</feature>
<accession>A0A4Y7QKV3</accession>
<evidence type="ECO:0000313" key="2">
    <source>
        <dbReference type="EMBL" id="TDL28287.1"/>
    </source>
</evidence>
<gene>
    <name evidence="2" type="ORF">BD410DRAFT_214045</name>
</gene>
<keyword evidence="3" id="KW-1185">Reference proteome</keyword>
<sequence length="246" mass="25436">MVDVKASGVESKNDDAKTELTPSLKKNDEKAPTVQPKQSNIPNPATLSQPPCLLLSSRATQRATQISSIFPPVTVPNGPRALVDIPLASTSAVFPTSTRSSMPKAPTLPQPNFATISKPPTAPRALTSNSAGPFNPTTRPAATPTVQAAPAAPQTPRTTPASSTSPSSVAPALLSGVPTGPAARHSGVQIPWLNHRSGEIVAICGPGAPGNFPSAYADTEHAAANSSDTPHHLLLHHFRTDLGWSI</sequence>
<reference evidence="2 3" key="1">
    <citation type="submission" date="2018-06" db="EMBL/GenBank/DDBJ databases">
        <title>A transcriptomic atlas of mushroom development highlights an independent origin of complex multicellularity.</title>
        <authorList>
            <consortium name="DOE Joint Genome Institute"/>
            <person name="Krizsan K."/>
            <person name="Almasi E."/>
            <person name="Merenyi Z."/>
            <person name="Sahu N."/>
            <person name="Viragh M."/>
            <person name="Koszo T."/>
            <person name="Mondo S."/>
            <person name="Kiss B."/>
            <person name="Balint B."/>
            <person name="Kues U."/>
            <person name="Barry K."/>
            <person name="Hegedus J.C."/>
            <person name="Henrissat B."/>
            <person name="Johnson J."/>
            <person name="Lipzen A."/>
            <person name="Ohm R."/>
            <person name="Nagy I."/>
            <person name="Pangilinan J."/>
            <person name="Yan J."/>
            <person name="Xiong Y."/>
            <person name="Grigoriev I.V."/>
            <person name="Hibbett D.S."/>
            <person name="Nagy L.G."/>
        </authorList>
    </citation>
    <scope>NUCLEOTIDE SEQUENCE [LARGE SCALE GENOMIC DNA]</scope>
    <source>
        <strain evidence="2 3">SZMC22713</strain>
    </source>
</reference>
<feature type="region of interest" description="Disordered" evidence="1">
    <location>
        <begin position="95"/>
        <end position="184"/>
    </location>
</feature>
<feature type="region of interest" description="Disordered" evidence="1">
    <location>
        <begin position="1"/>
        <end position="51"/>
    </location>
</feature>
<dbReference type="AlphaFoldDB" id="A0A4Y7QKV3"/>
<organism evidence="2 3">
    <name type="scientific">Rickenella mellea</name>
    <dbReference type="NCBI Taxonomy" id="50990"/>
    <lineage>
        <taxon>Eukaryota</taxon>
        <taxon>Fungi</taxon>
        <taxon>Dikarya</taxon>
        <taxon>Basidiomycota</taxon>
        <taxon>Agaricomycotina</taxon>
        <taxon>Agaricomycetes</taxon>
        <taxon>Hymenochaetales</taxon>
        <taxon>Rickenellaceae</taxon>
        <taxon>Rickenella</taxon>
    </lineage>
</organism>
<evidence type="ECO:0000313" key="3">
    <source>
        <dbReference type="Proteomes" id="UP000294933"/>
    </source>
</evidence>
<evidence type="ECO:0000256" key="1">
    <source>
        <dbReference type="SAM" id="MobiDB-lite"/>
    </source>
</evidence>
<protein>
    <submittedName>
        <fullName evidence="2">Uncharacterized protein</fullName>
    </submittedName>
</protein>
<dbReference type="VEuPathDB" id="FungiDB:BD410DRAFT_214045"/>
<dbReference type="EMBL" id="ML170157">
    <property type="protein sequence ID" value="TDL28287.1"/>
    <property type="molecule type" value="Genomic_DNA"/>
</dbReference>